<protein>
    <recommendedName>
        <fullName evidence="1">DUF3846 domain-containing protein</fullName>
    </recommendedName>
</protein>
<dbReference type="EMBL" id="BK015146">
    <property type="protein sequence ID" value="DAD92855.1"/>
    <property type="molecule type" value="Genomic_DNA"/>
</dbReference>
<evidence type="ECO:0000259" key="1">
    <source>
        <dbReference type="Pfam" id="PF12957"/>
    </source>
</evidence>
<feature type="domain" description="DUF3846" evidence="1">
    <location>
        <begin position="28"/>
        <end position="99"/>
    </location>
</feature>
<dbReference type="InterPro" id="IPR024559">
    <property type="entry name" value="DUF3846"/>
</dbReference>
<evidence type="ECO:0000313" key="2">
    <source>
        <dbReference type="EMBL" id="DAD92855.1"/>
    </source>
</evidence>
<proteinExistence type="predicted"/>
<organism evidence="2">
    <name type="scientific">Siphoviridae sp. cthSp75</name>
    <dbReference type="NCBI Taxonomy" id="2826424"/>
    <lineage>
        <taxon>Viruses</taxon>
        <taxon>Duplodnaviria</taxon>
        <taxon>Heunggongvirae</taxon>
        <taxon>Uroviricota</taxon>
        <taxon>Caudoviricetes</taxon>
    </lineage>
</organism>
<reference evidence="2" key="1">
    <citation type="journal article" date="2021" name="Proc. Natl. Acad. Sci. U.S.A.">
        <title>A Catalog of Tens of Thousands of Viruses from Human Metagenomes Reveals Hidden Associations with Chronic Diseases.</title>
        <authorList>
            <person name="Tisza M.J."/>
            <person name="Buck C.B."/>
        </authorList>
    </citation>
    <scope>NUCLEOTIDE SEQUENCE</scope>
    <source>
        <strain evidence="2">CthSp75</strain>
    </source>
</reference>
<sequence length="131" mass="14571">MNNYVILLRPEIDGNNLYSVATAEVCDGDTLKLERCYALLDCELIDIHTISEQEDEFLLIFDDEFLLKHPPVPNVLASQLDQQVICGSALLCRSGADGECIPFSAGEAYLIVALLKRFQRCTSATLSKEDE</sequence>
<name>A0A8S5NER4_9CAUD</name>
<dbReference type="Pfam" id="PF12957">
    <property type="entry name" value="DUF3846"/>
    <property type="match status" value="1"/>
</dbReference>
<accession>A0A8S5NER4</accession>